<dbReference type="GO" id="GO:0004792">
    <property type="term" value="F:thiosulfate-cyanide sulfurtransferase activity"/>
    <property type="evidence" value="ECO:0007669"/>
    <property type="project" value="InterPro"/>
</dbReference>
<dbReference type="InterPro" id="IPR011991">
    <property type="entry name" value="ArsR-like_HTH"/>
</dbReference>
<evidence type="ECO:0000256" key="1">
    <source>
        <dbReference type="ARBA" id="ARBA00023015"/>
    </source>
</evidence>
<reference evidence="4 5" key="1">
    <citation type="submission" date="2019-10" db="EMBL/GenBank/DDBJ databases">
        <title>Nonomuraea sp. nov., isolated from Phyllanthus amarus.</title>
        <authorList>
            <person name="Klykleung N."/>
            <person name="Tanasupawat S."/>
        </authorList>
    </citation>
    <scope>NUCLEOTIDE SEQUENCE [LARGE SCALE GENOMIC DNA]</scope>
    <source>
        <strain evidence="4 5">PA1-10</strain>
    </source>
</reference>
<dbReference type="PROSITE" id="PS50206">
    <property type="entry name" value="RHODANESE_3"/>
    <property type="match status" value="1"/>
</dbReference>
<keyword evidence="1" id="KW-0805">Transcription regulation</keyword>
<dbReference type="OrthoDB" id="9800872at2"/>
<evidence type="ECO:0000256" key="2">
    <source>
        <dbReference type="ARBA" id="ARBA00023125"/>
    </source>
</evidence>
<dbReference type="InterPro" id="IPR001307">
    <property type="entry name" value="Thiosulphate_STrfase_CS"/>
</dbReference>
<dbReference type="SMART" id="SM00418">
    <property type="entry name" value="HTH_ARSR"/>
    <property type="match status" value="1"/>
</dbReference>
<dbReference type="Proteomes" id="UP000312512">
    <property type="component" value="Unassembled WGS sequence"/>
</dbReference>
<dbReference type="PANTHER" id="PTHR33154:SF18">
    <property type="entry name" value="ARSENICAL RESISTANCE OPERON REPRESSOR"/>
    <property type="match status" value="1"/>
</dbReference>
<protein>
    <submittedName>
        <fullName evidence="4">Metalloregulator ArsR/SmtB family transcription factor</fullName>
    </submittedName>
</protein>
<dbReference type="InterPro" id="IPR036388">
    <property type="entry name" value="WH-like_DNA-bd_sf"/>
</dbReference>
<evidence type="ECO:0000313" key="4">
    <source>
        <dbReference type="EMBL" id="KAB8190909.1"/>
    </source>
</evidence>
<dbReference type="RefSeq" id="WP_139634318.1">
    <property type="nucleotide sequence ID" value="NZ_VDLX02000014.1"/>
</dbReference>
<dbReference type="Pfam" id="PF12840">
    <property type="entry name" value="HTH_20"/>
    <property type="match status" value="1"/>
</dbReference>
<keyword evidence="2" id="KW-0238">DNA-binding</keyword>
<keyword evidence="5" id="KW-1185">Reference proteome</keyword>
<dbReference type="Gene3D" id="3.40.250.10">
    <property type="entry name" value="Rhodanese-like domain"/>
    <property type="match status" value="1"/>
</dbReference>
<dbReference type="AlphaFoldDB" id="A0A5C4VZS4"/>
<dbReference type="CDD" id="cd00090">
    <property type="entry name" value="HTH_ARSR"/>
    <property type="match status" value="1"/>
</dbReference>
<dbReference type="Pfam" id="PF00581">
    <property type="entry name" value="Rhodanese"/>
    <property type="match status" value="1"/>
</dbReference>
<sequence length="213" mass="23284">MSDFPEEPIYEQLARVGKALASPVRLRLLDVLDQRERTVEELAQAAGVPLKNTSAQLQQLRAAHLVTGRKEGARVYYRVADERVSRFLAELRGFAHDRLADLRDAVRARLGSLEGVTAGELAARLADPGTVVVDVRPVTDFAAGHVPGAISLPLAELRERLDELPRQARIVAYCGGPYCAVSSQAVRLLGEHGYDARTLDGGYLGWRHRPAGE</sequence>
<dbReference type="SUPFAM" id="SSF46785">
    <property type="entry name" value="Winged helix' DNA-binding domain"/>
    <property type="match status" value="1"/>
</dbReference>
<dbReference type="EMBL" id="VDLX02000014">
    <property type="protein sequence ID" value="KAB8190909.1"/>
    <property type="molecule type" value="Genomic_DNA"/>
</dbReference>
<keyword evidence="3" id="KW-0804">Transcription</keyword>
<organism evidence="4 5">
    <name type="scientific">Nonomuraea phyllanthi</name>
    <dbReference type="NCBI Taxonomy" id="2219224"/>
    <lineage>
        <taxon>Bacteria</taxon>
        <taxon>Bacillati</taxon>
        <taxon>Actinomycetota</taxon>
        <taxon>Actinomycetes</taxon>
        <taxon>Streptosporangiales</taxon>
        <taxon>Streptosporangiaceae</taxon>
        <taxon>Nonomuraea</taxon>
    </lineage>
</organism>
<dbReference type="GO" id="GO:0003700">
    <property type="term" value="F:DNA-binding transcription factor activity"/>
    <property type="evidence" value="ECO:0007669"/>
    <property type="project" value="InterPro"/>
</dbReference>
<accession>A0A5C4VZS4</accession>
<dbReference type="GO" id="GO:0003677">
    <property type="term" value="F:DNA binding"/>
    <property type="evidence" value="ECO:0007669"/>
    <property type="project" value="UniProtKB-KW"/>
</dbReference>
<comment type="caution">
    <text evidence="4">The sequence shown here is derived from an EMBL/GenBank/DDBJ whole genome shotgun (WGS) entry which is preliminary data.</text>
</comment>
<name>A0A5C4VZS4_9ACTN</name>
<dbReference type="PROSITE" id="PS50987">
    <property type="entry name" value="HTH_ARSR_2"/>
    <property type="match status" value="1"/>
</dbReference>
<evidence type="ECO:0000313" key="5">
    <source>
        <dbReference type="Proteomes" id="UP000312512"/>
    </source>
</evidence>
<dbReference type="NCBIfam" id="NF033788">
    <property type="entry name" value="HTH_metalloreg"/>
    <property type="match status" value="1"/>
</dbReference>
<dbReference type="Gene3D" id="1.10.10.10">
    <property type="entry name" value="Winged helix-like DNA-binding domain superfamily/Winged helix DNA-binding domain"/>
    <property type="match status" value="1"/>
</dbReference>
<dbReference type="PROSITE" id="PS00380">
    <property type="entry name" value="RHODANESE_1"/>
    <property type="match status" value="1"/>
</dbReference>
<evidence type="ECO:0000256" key="3">
    <source>
        <dbReference type="ARBA" id="ARBA00023163"/>
    </source>
</evidence>
<dbReference type="InterPro" id="IPR051081">
    <property type="entry name" value="HTH_MetalResp_TranReg"/>
</dbReference>
<dbReference type="InterPro" id="IPR036390">
    <property type="entry name" value="WH_DNA-bd_sf"/>
</dbReference>
<proteinExistence type="predicted"/>
<gene>
    <name evidence="4" type="ORF">FH608_033220</name>
</gene>
<dbReference type="InterPro" id="IPR001845">
    <property type="entry name" value="HTH_ArsR_DNA-bd_dom"/>
</dbReference>
<dbReference type="PANTHER" id="PTHR33154">
    <property type="entry name" value="TRANSCRIPTIONAL REGULATOR, ARSR FAMILY"/>
    <property type="match status" value="1"/>
</dbReference>
<dbReference type="PRINTS" id="PR00778">
    <property type="entry name" value="HTHARSR"/>
</dbReference>
<dbReference type="SUPFAM" id="SSF52821">
    <property type="entry name" value="Rhodanese/Cell cycle control phosphatase"/>
    <property type="match status" value="1"/>
</dbReference>
<dbReference type="InterPro" id="IPR001763">
    <property type="entry name" value="Rhodanese-like_dom"/>
</dbReference>
<dbReference type="SMART" id="SM00450">
    <property type="entry name" value="RHOD"/>
    <property type="match status" value="1"/>
</dbReference>
<dbReference type="InterPro" id="IPR036873">
    <property type="entry name" value="Rhodanese-like_dom_sf"/>
</dbReference>